<sequence length="27" mass="3274">MLPPNGSPLSKWQMIYQMYPELPYFEL</sequence>
<evidence type="ECO:0000313" key="1">
    <source>
        <dbReference type="EMBL" id="SVA48051.1"/>
    </source>
</evidence>
<dbReference type="EMBL" id="UINC01010835">
    <property type="protein sequence ID" value="SVA48051.1"/>
    <property type="molecule type" value="Genomic_DNA"/>
</dbReference>
<dbReference type="AlphaFoldDB" id="A0A381W6X7"/>
<name>A0A381W6X7_9ZZZZ</name>
<accession>A0A381W6X7</accession>
<proteinExistence type="predicted"/>
<reference evidence="1" key="1">
    <citation type="submission" date="2018-05" db="EMBL/GenBank/DDBJ databases">
        <authorList>
            <person name="Lanie J.A."/>
            <person name="Ng W.-L."/>
            <person name="Kazmierczak K.M."/>
            <person name="Andrzejewski T.M."/>
            <person name="Davidsen T.M."/>
            <person name="Wayne K.J."/>
            <person name="Tettelin H."/>
            <person name="Glass J.I."/>
            <person name="Rusch D."/>
            <person name="Podicherti R."/>
            <person name="Tsui H.-C.T."/>
            <person name="Winkler M.E."/>
        </authorList>
    </citation>
    <scope>NUCLEOTIDE SEQUENCE</scope>
</reference>
<protein>
    <submittedName>
        <fullName evidence="1">Uncharacterized protein</fullName>
    </submittedName>
</protein>
<gene>
    <name evidence="1" type="ORF">METZ01_LOCUS100905</name>
</gene>
<organism evidence="1">
    <name type="scientific">marine metagenome</name>
    <dbReference type="NCBI Taxonomy" id="408172"/>
    <lineage>
        <taxon>unclassified sequences</taxon>
        <taxon>metagenomes</taxon>
        <taxon>ecological metagenomes</taxon>
    </lineage>
</organism>